<dbReference type="Gene3D" id="1.10.238.10">
    <property type="entry name" value="EF-hand"/>
    <property type="match status" value="1"/>
</dbReference>
<dbReference type="EMBL" id="VLTM01000088">
    <property type="protein sequence ID" value="KAA0155278.1"/>
    <property type="molecule type" value="Genomic_DNA"/>
</dbReference>
<evidence type="ECO:0000256" key="2">
    <source>
        <dbReference type="ARBA" id="ARBA00022737"/>
    </source>
</evidence>
<dbReference type="InterPro" id="IPR011992">
    <property type="entry name" value="EF-hand-dom_pair"/>
</dbReference>
<feature type="region of interest" description="Disordered" evidence="4">
    <location>
        <begin position="152"/>
        <end position="181"/>
    </location>
</feature>
<feature type="domain" description="EF-hand" evidence="5">
    <location>
        <begin position="113"/>
        <end position="148"/>
    </location>
</feature>
<feature type="compositionally biased region" description="Basic and acidic residues" evidence="4">
    <location>
        <begin position="18"/>
        <end position="28"/>
    </location>
</feature>
<proteinExistence type="predicted"/>
<dbReference type="Proteomes" id="UP000325113">
    <property type="component" value="Unassembled WGS sequence"/>
</dbReference>
<evidence type="ECO:0000313" key="7">
    <source>
        <dbReference type="Proteomes" id="UP000325113"/>
    </source>
</evidence>
<dbReference type="InterPro" id="IPR039647">
    <property type="entry name" value="EF_hand_pair_protein_CML-like"/>
</dbReference>
<evidence type="ECO:0000256" key="4">
    <source>
        <dbReference type="SAM" id="MobiDB-lite"/>
    </source>
</evidence>
<keyword evidence="1" id="KW-0479">Metal-binding</keyword>
<dbReference type="InterPro" id="IPR002048">
    <property type="entry name" value="EF_hand_dom"/>
</dbReference>
<feature type="compositionally biased region" description="Low complexity" evidence="4">
    <location>
        <begin position="340"/>
        <end position="351"/>
    </location>
</feature>
<evidence type="ECO:0000313" key="6">
    <source>
        <dbReference type="EMBL" id="KAA0155278.1"/>
    </source>
</evidence>
<evidence type="ECO:0000256" key="1">
    <source>
        <dbReference type="ARBA" id="ARBA00022723"/>
    </source>
</evidence>
<dbReference type="InterPro" id="IPR018247">
    <property type="entry name" value="EF_Hand_1_Ca_BS"/>
</dbReference>
<feature type="domain" description="EF-hand" evidence="5">
    <location>
        <begin position="77"/>
        <end position="112"/>
    </location>
</feature>
<accession>A0A5A8CRD4</accession>
<name>A0A5A8CRD4_CAFRO</name>
<dbReference type="GO" id="GO:0005509">
    <property type="term" value="F:calcium ion binding"/>
    <property type="evidence" value="ECO:0007669"/>
    <property type="project" value="InterPro"/>
</dbReference>
<reference evidence="6 7" key="1">
    <citation type="submission" date="2019-07" db="EMBL/GenBank/DDBJ databases">
        <title>Genomes of Cafeteria roenbergensis.</title>
        <authorList>
            <person name="Fischer M.G."/>
            <person name="Hackl T."/>
            <person name="Roman M."/>
        </authorList>
    </citation>
    <scope>NUCLEOTIDE SEQUENCE [LARGE SCALE GENOMIC DNA]</scope>
    <source>
        <strain evidence="6 7">Cflag</strain>
    </source>
</reference>
<protein>
    <recommendedName>
        <fullName evidence="5">EF-hand domain-containing protein</fullName>
    </recommendedName>
</protein>
<dbReference type="SMART" id="SM00054">
    <property type="entry name" value="EFh"/>
    <property type="match status" value="3"/>
</dbReference>
<keyword evidence="2" id="KW-0677">Repeat</keyword>
<gene>
    <name evidence="6" type="ORF">FNF31_06097</name>
</gene>
<comment type="caution">
    <text evidence="6">The sequence shown here is derived from an EMBL/GenBank/DDBJ whole genome shotgun (WGS) entry which is preliminary data.</text>
</comment>
<feature type="region of interest" description="Disordered" evidence="4">
    <location>
        <begin position="331"/>
        <end position="357"/>
    </location>
</feature>
<keyword evidence="3" id="KW-0106">Calcium</keyword>
<dbReference type="SUPFAM" id="SSF47473">
    <property type="entry name" value="EF-hand"/>
    <property type="match status" value="1"/>
</dbReference>
<evidence type="ECO:0000259" key="5">
    <source>
        <dbReference type="PROSITE" id="PS50222"/>
    </source>
</evidence>
<dbReference type="PROSITE" id="PS50222">
    <property type="entry name" value="EF_HAND_2"/>
    <property type="match status" value="2"/>
</dbReference>
<organism evidence="6 7">
    <name type="scientific">Cafeteria roenbergensis</name>
    <name type="common">Marine flagellate</name>
    <dbReference type="NCBI Taxonomy" id="33653"/>
    <lineage>
        <taxon>Eukaryota</taxon>
        <taxon>Sar</taxon>
        <taxon>Stramenopiles</taxon>
        <taxon>Bigyra</taxon>
        <taxon>Opalozoa</taxon>
        <taxon>Bicosoecida</taxon>
        <taxon>Cafeteriaceae</taxon>
        <taxon>Cafeteria</taxon>
    </lineage>
</organism>
<dbReference type="PROSITE" id="PS00018">
    <property type="entry name" value="EF_HAND_1"/>
    <property type="match status" value="3"/>
</dbReference>
<dbReference type="PANTHER" id="PTHR10891">
    <property type="entry name" value="EF-HAND CALCIUM-BINDING DOMAIN CONTAINING PROTEIN"/>
    <property type="match status" value="1"/>
</dbReference>
<dbReference type="Pfam" id="PF13499">
    <property type="entry name" value="EF-hand_7"/>
    <property type="match status" value="1"/>
</dbReference>
<dbReference type="CDD" id="cd00051">
    <property type="entry name" value="EFh"/>
    <property type="match status" value="1"/>
</dbReference>
<evidence type="ECO:0000256" key="3">
    <source>
        <dbReference type="ARBA" id="ARBA00022837"/>
    </source>
</evidence>
<sequence>MDAIVQAAMNGEAPVAEVTKRDGSDKRASMPGLGAGSKRVAALQAKEEAVRARLRLLSDKPVPVTATDVFELMRGRAVRSSTQRAFRSMDADGNGVLDAEEIRSALRRLKLDLPPDQARALVAAIDVNGDGLVQWDEWVAFVNDRHRETLAQEAVSASAGDPSSRRHNPPPPGATATGNRRGLVRAAEATSLLRSIVKKAPHMVEALPLTVSECRALVRRLDTGATSFVRVADIERYLLAEAARRTKPGVATVVDGAATLSARAGAIGVAKEGAAPAAAEATDFAVPEHVREAARGVASLCDTNGDGWVQVDDVAEVARALSRHTVLGRTSAQGTVEGRAAPAAAAPSSSAEGGSQARFVSSARASMESGLTEDAGAARVAAAEERIARLRARKERAFGHVLETYRRQNEAEQRRYEARSARARDLRIAQTARDDGRRQAALARETRVGKRAVFGNGVSPALDSGFTVAPVLVESKHEEGKLGWRA</sequence>
<dbReference type="AlphaFoldDB" id="A0A5A8CRD4"/>
<feature type="region of interest" description="Disordered" evidence="4">
    <location>
        <begin position="15"/>
        <end position="35"/>
    </location>
</feature>